<protein>
    <submittedName>
        <fullName evidence="1">Uncharacterized protein</fullName>
    </submittedName>
</protein>
<organism evidence="1">
    <name type="scientific">Rhizophora mucronata</name>
    <name type="common">Asiatic mangrove</name>
    <dbReference type="NCBI Taxonomy" id="61149"/>
    <lineage>
        <taxon>Eukaryota</taxon>
        <taxon>Viridiplantae</taxon>
        <taxon>Streptophyta</taxon>
        <taxon>Embryophyta</taxon>
        <taxon>Tracheophyta</taxon>
        <taxon>Spermatophyta</taxon>
        <taxon>Magnoliopsida</taxon>
        <taxon>eudicotyledons</taxon>
        <taxon>Gunneridae</taxon>
        <taxon>Pentapetalae</taxon>
        <taxon>rosids</taxon>
        <taxon>fabids</taxon>
        <taxon>Malpighiales</taxon>
        <taxon>Rhizophoraceae</taxon>
        <taxon>Rhizophora</taxon>
    </lineage>
</organism>
<dbReference type="AlphaFoldDB" id="A0A2P2NB71"/>
<proteinExistence type="predicted"/>
<reference evidence="1" key="1">
    <citation type="submission" date="2018-02" db="EMBL/GenBank/DDBJ databases">
        <title>Rhizophora mucronata_Transcriptome.</title>
        <authorList>
            <person name="Meera S.P."/>
            <person name="Sreeshan A."/>
            <person name="Augustine A."/>
        </authorList>
    </citation>
    <scope>NUCLEOTIDE SEQUENCE</scope>
    <source>
        <tissue evidence="1">Leaf</tissue>
    </source>
</reference>
<dbReference type="EMBL" id="GGEC01059235">
    <property type="protein sequence ID" value="MBX39719.1"/>
    <property type="molecule type" value="Transcribed_RNA"/>
</dbReference>
<evidence type="ECO:0000313" key="1">
    <source>
        <dbReference type="EMBL" id="MBX39719.1"/>
    </source>
</evidence>
<name>A0A2P2NB71_RHIMU</name>
<accession>A0A2P2NB71</accession>
<sequence length="23" mass="2747">MLSMKNELKYSLDLYSTNQKQVL</sequence>